<reference evidence="1" key="1">
    <citation type="submission" date="2020-03" db="EMBL/GenBank/DDBJ databases">
        <title>The deep terrestrial virosphere.</title>
        <authorList>
            <person name="Holmfeldt K."/>
            <person name="Nilsson E."/>
            <person name="Simone D."/>
            <person name="Lopez-Fernandez M."/>
            <person name="Wu X."/>
            <person name="de Brujin I."/>
            <person name="Lundin D."/>
            <person name="Andersson A."/>
            <person name="Bertilsson S."/>
            <person name="Dopson M."/>
        </authorList>
    </citation>
    <scope>NUCLEOTIDE SEQUENCE</scope>
    <source>
        <strain evidence="1">TM448A04414</strain>
    </source>
</reference>
<organism evidence="1">
    <name type="scientific">viral metagenome</name>
    <dbReference type="NCBI Taxonomy" id="1070528"/>
    <lineage>
        <taxon>unclassified sequences</taxon>
        <taxon>metagenomes</taxon>
        <taxon>organismal metagenomes</taxon>
    </lineage>
</organism>
<proteinExistence type="predicted"/>
<gene>
    <name evidence="1" type="ORF">TM448A04414_0008</name>
</gene>
<accession>A0A6H2A3W8</accession>
<dbReference type="AlphaFoldDB" id="A0A6H2A3W8"/>
<dbReference type="EMBL" id="MT144480">
    <property type="protein sequence ID" value="QJA54140.1"/>
    <property type="molecule type" value="Genomic_DNA"/>
</dbReference>
<protein>
    <submittedName>
        <fullName evidence="1">Uncharacterized protein</fullName>
    </submittedName>
</protein>
<name>A0A6H2A3W8_9ZZZZ</name>
<sequence length="62" mass="7346">MVYTNQEIIALTKCLEEDIEVLLEEFEELLLRKVTLVTTTRLEFDPPIHGDTHEYRVKVEIE</sequence>
<evidence type="ECO:0000313" key="1">
    <source>
        <dbReference type="EMBL" id="QJA54140.1"/>
    </source>
</evidence>